<dbReference type="Pfam" id="PF11390">
    <property type="entry name" value="FdsD"/>
    <property type="match status" value="1"/>
</dbReference>
<comment type="caution">
    <text evidence="1">The sequence shown here is derived from an EMBL/GenBank/DDBJ whole genome shotgun (WGS) entry which is preliminary data.</text>
</comment>
<evidence type="ECO:0000313" key="1">
    <source>
        <dbReference type="EMBL" id="TWI61199.1"/>
    </source>
</evidence>
<gene>
    <name evidence="1" type="ORF">IP91_04786</name>
</gene>
<evidence type="ECO:0000313" key="2">
    <source>
        <dbReference type="Proteomes" id="UP000318431"/>
    </source>
</evidence>
<dbReference type="OrthoDB" id="8527650at2"/>
<organism evidence="1 2">
    <name type="scientific">Pseudoduganella lurida</name>
    <dbReference type="NCBI Taxonomy" id="1036180"/>
    <lineage>
        <taxon>Bacteria</taxon>
        <taxon>Pseudomonadati</taxon>
        <taxon>Pseudomonadota</taxon>
        <taxon>Betaproteobacteria</taxon>
        <taxon>Burkholderiales</taxon>
        <taxon>Oxalobacteraceae</taxon>
        <taxon>Telluria group</taxon>
        <taxon>Pseudoduganella</taxon>
    </lineage>
</organism>
<sequence length="95" mass="10387">MNIDNLVTMANQIGSFFASFPDREEAHTGIATHLQRYWAPRMLVRLYEHVDGTHGAGLDVIVLDAIRLHRKGRDVPVTEDTSVPADVDTGGSDAG</sequence>
<dbReference type="Proteomes" id="UP000318431">
    <property type="component" value="Unassembled WGS sequence"/>
</dbReference>
<accession>A0A562QWM0</accession>
<dbReference type="EMBL" id="VLLB01000012">
    <property type="protein sequence ID" value="TWI61199.1"/>
    <property type="molecule type" value="Genomic_DNA"/>
</dbReference>
<proteinExistence type="predicted"/>
<dbReference type="InterPro" id="IPR021074">
    <property type="entry name" value="Formate_DH_dsu"/>
</dbReference>
<keyword evidence="2" id="KW-1185">Reference proteome</keyword>
<protein>
    <submittedName>
        <fullName evidence="1">Formate dehydrogenase delta subunit</fullName>
    </submittedName>
</protein>
<reference evidence="1 2" key="1">
    <citation type="journal article" date="2015" name="Stand. Genomic Sci.">
        <title>Genomic Encyclopedia of Bacterial and Archaeal Type Strains, Phase III: the genomes of soil and plant-associated and newly described type strains.</title>
        <authorList>
            <person name="Whitman W.B."/>
            <person name="Woyke T."/>
            <person name="Klenk H.P."/>
            <person name="Zhou Y."/>
            <person name="Lilburn T.G."/>
            <person name="Beck B.J."/>
            <person name="De Vos P."/>
            <person name="Vandamme P."/>
            <person name="Eisen J.A."/>
            <person name="Garrity G."/>
            <person name="Hugenholtz P."/>
            <person name="Kyrpides N.C."/>
        </authorList>
    </citation>
    <scope>NUCLEOTIDE SEQUENCE [LARGE SCALE GENOMIC DNA]</scope>
    <source>
        <strain evidence="1 2">CGMCC 1.10822</strain>
    </source>
</reference>
<dbReference type="AlphaFoldDB" id="A0A562QWM0"/>
<name>A0A562QWM0_9BURK</name>
<dbReference type="RefSeq" id="WP_145652750.1">
    <property type="nucleotide sequence ID" value="NZ_VLLB01000012.1"/>
</dbReference>